<gene>
    <name evidence="1" type="ORF">KHA93_05595</name>
</gene>
<name>A0A942YJ98_9BACI</name>
<comment type="caution">
    <text evidence="1">The sequence shown here is derived from an EMBL/GenBank/DDBJ whole genome shotgun (WGS) entry which is preliminary data.</text>
</comment>
<sequence>MFANVTVDWVHHLAKWIGTRKCLEVMAGYGYLARLLNYFGVDIIATDNYHLMKNYKESR</sequence>
<dbReference type="EMBL" id="JAGYPJ010000001">
    <property type="protein sequence ID" value="MBS4199128.1"/>
    <property type="molecule type" value="Genomic_DNA"/>
</dbReference>
<proteinExistence type="predicted"/>
<protein>
    <submittedName>
        <fullName evidence="1">Uncharacterized protein</fullName>
    </submittedName>
</protein>
<reference evidence="1 2" key="1">
    <citation type="submission" date="2021-05" db="EMBL/GenBank/DDBJ databases">
        <title>Novel Bacillus species.</title>
        <authorList>
            <person name="Liu G."/>
        </authorList>
    </citation>
    <scope>NUCLEOTIDE SEQUENCE [LARGE SCALE GENOMIC DNA]</scope>
    <source>
        <strain evidence="1 2">FJAT-49732</strain>
    </source>
</reference>
<accession>A0A942YJ98</accession>
<dbReference type="RefSeq" id="WP_213109832.1">
    <property type="nucleotide sequence ID" value="NZ_JAGYPJ010000001.1"/>
</dbReference>
<dbReference type="Proteomes" id="UP000682713">
    <property type="component" value="Unassembled WGS sequence"/>
</dbReference>
<organism evidence="1 2">
    <name type="scientific">Lederbergia citrisecunda</name>
    <dbReference type="NCBI Taxonomy" id="2833583"/>
    <lineage>
        <taxon>Bacteria</taxon>
        <taxon>Bacillati</taxon>
        <taxon>Bacillota</taxon>
        <taxon>Bacilli</taxon>
        <taxon>Bacillales</taxon>
        <taxon>Bacillaceae</taxon>
        <taxon>Lederbergia</taxon>
    </lineage>
</organism>
<evidence type="ECO:0000313" key="2">
    <source>
        <dbReference type="Proteomes" id="UP000682713"/>
    </source>
</evidence>
<dbReference type="AlphaFoldDB" id="A0A942YJ98"/>
<evidence type="ECO:0000313" key="1">
    <source>
        <dbReference type="EMBL" id="MBS4199128.1"/>
    </source>
</evidence>
<keyword evidence="2" id="KW-1185">Reference proteome</keyword>